<name>A0A6J4JZE0_9CYAN</name>
<accession>A0A6J4JZE0</accession>
<organism evidence="1">
    <name type="scientific">uncultured Coleofasciculus sp</name>
    <dbReference type="NCBI Taxonomy" id="1267456"/>
    <lineage>
        <taxon>Bacteria</taxon>
        <taxon>Bacillati</taxon>
        <taxon>Cyanobacteriota</taxon>
        <taxon>Cyanophyceae</taxon>
        <taxon>Coleofasciculales</taxon>
        <taxon>Coleofasciculaceae</taxon>
        <taxon>Coleofasciculus</taxon>
        <taxon>environmental samples</taxon>
    </lineage>
</organism>
<gene>
    <name evidence="1" type="ORF">AVDCRST_MAG92-4303</name>
</gene>
<proteinExistence type="predicted"/>
<dbReference type="AlphaFoldDB" id="A0A6J4JZE0"/>
<sequence length="61" mass="6813">MNSPLPEDTQCIALVISQAQASSFMRGIGFCLQSFTFNGRARAVLPTAQQYFSRKQRSKVE</sequence>
<reference evidence="1" key="1">
    <citation type="submission" date="2020-02" db="EMBL/GenBank/DDBJ databases">
        <authorList>
            <person name="Meier V. D."/>
        </authorList>
    </citation>
    <scope>NUCLEOTIDE SEQUENCE</scope>
    <source>
        <strain evidence="1">AVDCRST_MAG92</strain>
    </source>
</reference>
<evidence type="ECO:0000313" key="1">
    <source>
        <dbReference type="EMBL" id="CAA9291304.1"/>
    </source>
</evidence>
<protein>
    <submittedName>
        <fullName evidence="1">Uncharacterized protein</fullName>
    </submittedName>
</protein>
<dbReference type="EMBL" id="CADCTM010000760">
    <property type="protein sequence ID" value="CAA9291304.1"/>
    <property type="molecule type" value="Genomic_DNA"/>
</dbReference>